<dbReference type="Proteomes" id="UP001438707">
    <property type="component" value="Unassembled WGS sequence"/>
</dbReference>
<dbReference type="GO" id="GO:0005509">
    <property type="term" value="F:calcium ion binding"/>
    <property type="evidence" value="ECO:0007669"/>
    <property type="project" value="InterPro"/>
</dbReference>
<dbReference type="InterPro" id="IPR006644">
    <property type="entry name" value="Cadg"/>
</dbReference>
<dbReference type="SMART" id="SM00736">
    <property type="entry name" value="CADG"/>
    <property type="match status" value="2"/>
</dbReference>
<dbReference type="PANTHER" id="PTHR13037:SF24">
    <property type="entry name" value="POLYCOMB PROTEIN PCL-RELATED"/>
    <property type="match status" value="1"/>
</dbReference>
<evidence type="ECO:0000256" key="2">
    <source>
        <dbReference type="SAM" id="MobiDB-lite"/>
    </source>
</evidence>
<evidence type="ECO:0000313" key="6">
    <source>
        <dbReference type="Proteomes" id="UP001438707"/>
    </source>
</evidence>
<feature type="transmembrane region" description="Helical" evidence="3">
    <location>
        <begin position="1546"/>
        <end position="1568"/>
    </location>
</feature>
<protein>
    <recommendedName>
        <fullName evidence="4">Dystroglycan-type cadherin-like domain-containing protein</fullName>
    </recommendedName>
</protein>
<name>A0AAW1RT83_9CHLO</name>
<dbReference type="Pfam" id="PF05345">
    <property type="entry name" value="He_PIG"/>
    <property type="match status" value="2"/>
</dbReference>
<accession>A0AAW1RT83</accession>
<proteinExistence type="predicted"/>
<evidence type="ECO:0000256" key="3">
    <source>
        <dbReference type="SAM" id="Phobius"/>
    </source>
</evidence>
<reference evidence="5 6" key="1">
    <citation type="journal article" date="2024" name="Nat. Commun.">
        <title>Phylogenomics reveals the evolutionary origins of lichenization in chlorophyte algae.</title>
        <authorList>
            <person name="Puginier C."/>
            <person name="Libourel C."/>
            <person name="Otte J."/>
            <person name="Skaloud P."/>
            <person name="Haon M."/>
            <person name="Grisel S."/>
            <person name="Petersen M."/>
            <person name="Berrin J.G."/>
            <person name="Delaux P.M."/>
            <person name="Dal Grande F."/>
            <person name="Keller J."/>
        </authorList>
    </citation>
    <scope>NUCLEOTIDE SEQUENCE [LARGE SCALE GENOMIC DNA]</scope>
    <source>
        <strain evidence="5 6">SAG 2145</strain>
    </source>
</reference>
<feature type="region of interest" description="Disordered" evidence="2">
    <location>
        <begin position="1348"/>
        <end position="1389"/>
    </location>
</feature>
<organism evidence="5 6">
    <name type="scientific">Apatococcus lobatus</name>
    <dbReference type="NCBI Taxonomy" id="904363"/>
    <lineage>
        <taxon>Eukaryota</taxon>
        <taxon>Viridiplantae</taxon>
        <taxon>Chlorophyta</taxon>
        <taxon>core chlorophytes</taxon>
        <taxon>Trebouxiophyceae</taxon>
        <taxon>Chlorellales</taxon>
        <taxon>Chlorellaceae</taxon>
        <taxon>Apatococcus</taxon>
    </lineage>
</organism>
<dbReference type="Gene3D" id="2.60.40.10">
    <property type="entry name" value="Immunoglobulins"/>
    <property type="match status" value="2"/>
</dbReference>
<keyword evidence="6" id="KW-1185">Reference proteome</keyword>
<feature type="compositionally biased region" description="Pro residues" evidence="2">
    <location>
        <begin position="1354"/>
        <end position="1383"/>
    </location>
</feature>
<dbReference type="InterPro" id="IPR013783">
    <property type="entry name" value="Ig-like_fold"/>
</dbReference>
<keyword evidence="1" id="KW-0945">Host-virus interaction</keyword>
<dbReference type="SUPFAM" id="SSF49313">
    <property type="entry name" value="Cadherin-like"/>
    <property type="match status" value="2"/>
</dbReference>
<dbReference type="InterPro" id="IPR015919">
    <property type="entry name" value="Cadherin-like_sf"/>
</dbReference>
<dbReference type="PANTHER" id="PTHR13037">
    <property type="entry name" value="FORMIN"/>
    <property type="match status" value="1"/>
</dbReference>
<sequence length="1592" mass="167063">MVVLLKHVASADRESEVEHTTNVLPFEGLEAQLASQALTSLQGVNGDFLAVDLGHDKCQPWPLIVQLTAPYAYGGPNMWPNHGGPPTDFSVDASSAGLQPLPDDSAWSNLLDVKSFEPPLEQGTHGIFSHKFQILPQDGLPRSPGASLQDLNISLSDAVGTNLSINVEDAFPAQNRSCCSTFTAEMETNGTIGALPSWLALTYGFVPDAMSNFNLSSTDSYSYIPPFLDVGLNLTLASYPGVQAVGSYLLNITAASADQPPVQTSKILTLQVLGAGPTVNSPLQAVEVADGSDLSYTIPDDTFQLNKPYGDLTLSANLPSGDSLPSWLNVDATGGELRLSGTPSSGSDQSYQLNITATDSDGAKNSTLLDLEVRAACPTGLYRHFRVIMQPTNNPDHWMRNPNSYSQATSLICSLIWSSPASGNDSDLVMFPSSEVPAGNISGTSYQGLSGGDATATPDLAFSDDLGSCQSRQAWETNDLGWVSIDLGQENCQPWPESMDVAAPITQSDWPGGGMPTAFRADASGAALQPLPDSSDWQLLVDVEGFEPSYPSSNCGECGGTCLTGVLRHTFPILPFDASAPSGAPAPGPAAFASSPSASRPKNTVAFNSSLTVSLADGLGTLYPLDIDDMFISQSRTYPPSITTAFINASGQASPLPEWLAFSWNLTLVESVMAGEYDYEYVRQRIYDGVYALSLASYPGVAAIAQDSIEVTATDQSAAQPAPQLVDLVLNVAAAGPTVVNDIPLVEIEDGQPLSFTIPDDTFQANIAEPDLVYQASLSNTDPRQAALPGWLTFESVGTLSGTPMLGQDGHYSLTITAIDTQGGSNSTTLDLHVRAPCPAGLYRHFRMRLLPANDDGFYQLAPDYYFNSRTKRSAVCAVNIANAIKPADDGYAYTSLNTSGTSYEGSGPCSSDGPAEPKAAFQDVEYYGCGTHWKGNAGDWVAVDLGFPGCQSIPQNFTLAAPYNLYWYYALGPPTDFAISAASSGVQPTEDDSSWDPVLTVSDFKPIPTLPYECSDSNNNCPNGLFQHTFSIPTYNASLTQPAPPSILKPLSAVRAETGMPQDLLISLDGVFQLNSNSCCASISVSLANYTSDAPSTPLAPMQAPAPAAPLSDTGVLVLAPVPATAIAAGPQPFSQDPSIIFEGLPSWLSYAFNMSIGTPLTGSYTNDENEVLTYIKAQSYDALQTLVVSDEVEVADLGQYLIRVAGTDPSNGLTTLTYFTLSIQDYYQLRAQVQLVGISAAQFDETAQQAFRQGIANVLGVALDQVVIVGVTDVPVSGRRLQQSSGTALKVDFSVQGIKSQAAAGALATSIADVVSSGALDTTLQTLGLPVAATLTVAPTVTQTPTVAAVSSPPPPAPVNAPPSSLPPGVPPAPRQSPPIPKLSLPPHVAPAPGPVLAVAPRAAAMSPPSSPPPKASNLRLNATFGLASFTMETFNQTAQNNFRGAIADAARDTYRTTVTTDITDIRAGSVVVDASLLFLASSSAVINSFTSDLQNNPGSIFPSSTFGDVRAVSFNGQMVTPQSVPSPPPATPTPASWWTTGRIIGVAVGSAVAAVFIVSAVALLVRWRASAARKQKVAAGYGSERSALM</sequence>
<feature type="domain" description="Dystroglycan-type cadherin-like" evidence="4">
    <location>
        <begin position="278"/>
        <end position="380"/>
    </location>
</feature>
<feature type="domain" description="Dystroglycan-type cadherin-like" evidence="4">
    <location>
        <begin position="738"/>
        <end position="841"/>
    </location>
</feature>
<dbReference type="EMBL" id="JALJOS010000007">
    <property type="protein sequence ID" value="KAK9836827.1"/>
    <property type="molecule type" value="Genomic_DNA"/>
</dbReference>
<comment type="caution">
    <text evidence="5">The sequence shown here is derived from an EMBL/GenBank/DDBJ whole genome shotgun (WGS) entry which is preliminary data.</text>
</comment>
<evidence type="ECO:0000259" key="4">
    <source>
        <dbReference type="SMART" id="SM00736"/>
    </source>
</evidence>
<keyword evidence="3" id="KW-0812">Transmembrane</keyword>
<keyword evidence="3" id="KW-1133">Transmembrane helix</keyword>
<gene>
    <name evidence="5" type="ORF">WJX74_009057</name>
</gene>
<dbReference type="GO" id="GO:0016020">
    <property type="term" value="C:membrane"/>
    <property type="evidence" value="ECO:0007669"/>
    <property type="project" value="InterPro"/>
</dbReference>
<keyword evidence="3" id="KW-0472">Membrane</keyword>
<evidence type="ECO:0000256" key="1">
    <source>
        <dbReference type="ARBA" id="ARBA00022581"/>
    </source>
</evidence>
<evidence type="ECO:0000313" key="5">
    <source>
        <dbReference type="EMBL" id="KAK9836827.1"/>
    </source>
</evidence>